<evidence type="ECO:0000313" key="1">
    <source>
        <dbReference type="EMBL" id="GER48464.1"/>
    </source>
</evidence>
<dbReference type="EMBL" id="BKCP01008292">
    <property type="protein sequence ID" value="GER48464.1"/>
    <property type="molecule type" value="Genomic_DNA"/>
</dbReference>
<gene>
    <name evidence="1" type="ORF">STAS_25630</name>
</gene>
<reference evidence="2" key="1">
    <citation type="journal article" date="2019" name="Curr. Biol.">
        <title>Genome Sequence of Striga asiatica Provides Insight into the Evolution of Plant Parasitism.</title>
        <authorList>
            <person name="Yoshida S."/>
            <person name="Kim S."/>
            <person name="Wafula E.K."/>
            <person name="Tanskanen J."/>
            <person name="Kim Y.M."/>
            <person name="Honaas L."/>
            <person name="Yang Z."/>
            <person name="Spallek T."/>
            <person name="Conn C.E."/>
            <person name="Ichihashi Y."/>
            <person name="Cheong K."/>
            <person name="Cui S."/>
            <person name="Der J.P."/>
            <person name="Gundlach H."/>
            <person name="Jiao Y."/>
            <person name="Hori C."/>
            <person name="Ishida J.K."/>
            <person name="Kasahara H."/>
            <person name="Kiba T."/>
            <person name="Kim M.S."/>
            <person name="Koo N."/>
            <person name="Laohavisit A."/>
            <person name="Lee Y.H."/>
            <person name="Lumba S."/>
            <person name="McCourt P."/>
            <person name="Mortimer J.C."/>
            <person name="Mutuku J.M."/>
            <person name="Nomura T."/>
            <person name="Sasaki-Sekimoto Y."/>
            <person name="Seto Y."/>
            <person name="Wang Y."/>
            <person name="Wakatake T."/>
            <person name="Sakakibara H."/>
            <person name="Demura T."/>
            <person name="Yamaguchi S."/>
            <person name="Yoneyama K."/>
            <person name="Manabe R.I."/>
            <person name="Nelson D.C."/>
            <person name="Schulman A.H."/>
            <person name="Timko M.P."/>
            <person name="dePamphilis C.W."/>
            <person name="Choi D."/>
            <person name="Shirasu K."/>
        </authorList>
    </citation>
    <scope>NUCLEOTIDE SEQUENCE [LARGE SCALE GENOMIC DNA]</scope>
    <source>
        <strain evidence="2">cv. UVA1</strain>
    </source>
</reference>
<comment type="caution">
    <text evidence="1">The sequence shown here is derived from an EMBL/GenBank/DDBJ whole genome shotgun (WGS) entry which is preliminary data.</text>
</comment>
<dbReference type="Proteomes" id="UP000325081">
    <property type="component" value="Unassembled WGS sequence"/>
</dbReference>
<keyword evidence="1" id="KW-0808">Transferase</keyword>
<sequence length="99" mass="10162">MEAIGGSSGGYGLERRSWAAEVGSGRAGDGLLGSSEVSSATKGLSGGGGGFFVLLFGTCVRSMFSLELRMRGHFGHSIGYLGDGISQEVLKKGPRDVAY</sequence>
<organism evidence="1 2">
    <name type="scientific">Striga asiatica</name>
    <name type="common">Asiatic witchweed</name>
    <name type="synonym">Buchnera asiatica</name>
    <dbReference type="NCBI Taxonomy" id="4170"/>
    <lineage>
        <taxon>Eukaryota</taxon>
        <taxon>Viridiplantae</taxon>
        <taxon>Streptophyta</taxon>
        <taxon>Embryophyta</taxon>
        <taxon>Tracheophyta</taxon>
        <taxon>Spermatophyta</taxon>
        <taxon>Magnoliopsida</taxon>
        <taxon>eudicotyledons</taxon>
        <taxon>Gunneridae</taxon>
        <taxon>Pentapetalae</taxon>
        <taxon>asterids</taxon>
        <taxon>lamiids</taxon>
        <taxon>Lamiales</taxon>
        <taxon>Orobanchaceae</taxon>
        <taxon>Buchnereae</taxon>
        <taxon>Striga</taxon>
    </lineage>
</organism>
<dbReference type="GO" id="GO:0016301">
    <property type="term" value="F:kinase activity"/>
    <property type="evidence" value="ECO:0007669"/>
    <property type="project" value="UniProtKB-KW"/>
</dbReference>
<accession>A0A5A7QTA1</accession>
<evidence type="ECO:0000313" key="2">
    <source>
        <dbReference type="Proteomes" id="UP000325081"/>
    </source>
</evidence>
<keyword evidence="2" id="KW-1185">Reference proteome</keyword>
<name>A0A5A7QTA1_STRAF</name>
<proteinExistence type="predicted"/>
<dbReference type="AlphaFoldDB" id="A0A5A7QTA1"/>
<protein>
    <submittedName>
        <fullName evidence="1">Tagatose-6-phosphate kinase</fullName>
    </submittedName>
</protein>
<keyword evidence="1" id="KW-0418">Kinase</keyword>